<organism evidence="1 2">
    <name type="scientific">Portunus trituberculatus</name>
    <name type="common">Swimming crab</name>
    <name type="synonym">Neptunus trituberculatus</name>
    <dbReference type="NCBI Taxonomy" id="210409"/>
    <lineage>
        <taxon>Eukaryota</taxon>
        <taxon>Metazoa</taxon>
        <taxon>Ecdysozoa</taxon>
        <taxon>Arthropoda</taxon>
        <taxon>Crustacea</taxon>
        <taxon>Multicrustacea</taxon>
        <taxon>Malacostraca</taxon>
        <taxon>Eumalacostraca</taxon>
        <taxon>Eucarida</taxon>
        <taxon>Decapoda</taxon>
        <taxon>Pleocyemata</taxon>
        <taxon>Brachyura</taxon>
        <taxon>Eubrachyura</taxon>
        <taxon>Portunoidea</taxon>
        <taxon>Portunidae</taxon>
        <taxon>Portuninae</taxon>
        <taxon>Portunus</taxon>
    </lineage>
</organism>
<name>A0A5B7HML0_PORTR</name>
<protein>
    <submittedName>
        <fullName evidence="1">Uncharacterized protein</fullName>
    </submittedName>
</protein>
<dbReference type="AlphaFoldDB" id="A0A5B7HML0"/>
<accession>A0A5B7HML0</accession>
<comment type="caution">
    <text evidence="1">The sequence shown here is derived from an EMBL/GenBank/DDBJ whole genome shotgun (WGS) entry which is preliminary data.</text>
</comment>
<reference evidence="1 2" key="1">
    <citation type="submission" date="2019-05" db="EMBL/GenBank/DDBJ databases">
        <title>Another draft genome of Portunus trituberculatus and its Hox gene families provides insights of decapod evolution.</title>
        <authorList>
            <person name="Jeong J.-H."/>
            <person name="Song I."/>
            <person name="Kim S."/>
            <person name="Choi T."/>
            <person name="Kim D."/>
            <person name="Ryu S."/>
            <person name="Kim W."/>
        </authorList>
    </citation>
    <scope>NUCLEOTIDE SEQUENCE [LARGE SCALE GENOMIC DNA]</scope>
    <source>
        <tissue evidence="1">Muscle</tissue>
    </source>
</reference>
<sequence length="47" mass="5767">MLLLLHVHSSLKNTHTAVPRQELRQKRHCKDAFFQQEWFPRIAERLR</sequence>
<dbReference type="EMBL" id="VSRR010031164">
    <property type="protein sequence ID" value="MPC70457.1"/>
    <property type="molecule type" value="Genomic_DNA"/>
</dbReference>
<gene>
    <name evidence="1" type="ORF">E2C01_064706</name>
</gene>
<proteinExistence type="predicted"/>
<evidence type="ECO:0000313" key="1">
    <source>
        <dbReference type="EMBL" id="MPC70457.1"/>
    </source>
</evidence>
<keyword evidence="2" id="KW-1185">Reference proteome</keyword>
<dbReference type="Proteomes" id="UP000324222">
    <property type="component" value="Unassembled WGS sequence"/>
</dbReference>
<evidence type="ECO:0000313" key="2">
    <source>
        <dbReference type="Proteomes" id="UP000324222"/>
    </source>
</evidence>